<keyword evidence="1" id="KW-1133">Transmembrane helix</keyword>
<name>A0ABU1RUK9_9GAMM</name>
<reference evidence="2 3" key="1">
    <citation type="submission" date="2023-07" db="EMBL/GenBank/DDBJ databases">
        <title>Sorghum-associated microbial communities from plants grown in Nebraska, USA.</title>
        <authorList>
            <person name="Schachtman D."/>
        </authorList>
    </citation>
    <scope>NUCLEOTIDE SEQUENCE [LARGE SCALE GENOMIC DNA]</scope>
    <source>
        <strain evidence="2 3">BE107</strain>
    </source>
</reference>
<comment type="caution">
    <text evidence="2">The sequence shown here is derived from an EMBL/GenBank/DDBJ whole genome shotgun (WGS) entry which is preliminary data.</text>
</comment>
<feature type="transmembrane region" description="Helical" evidence="1">
    <location>
        <begin position="7"/>
        <end position="30"/>
    </location>
</feature>
<feature type="transmembrane region" description="Helical" evidence="1">
    <location>
        <begin position="82"/>
        <end position="102"/>
    </location>
</feature>
<evidence type="ECO:0000313" key="3">
    <source>
        <dbReference type="Proteomes" id="UP001254759"/>
    </source>
</evidence>
<dbReference type="EMBL" id="JAVDTT010000003">
    <property type="protein sequence ID" value="MDR6842463.1"/>
    <property type="molecule type" value="Genomic_DNA"/>
</dbReference>
<keyword evidence="1" id="KW-0812">Transmembrane</keyword>
<dbReference type="RefSeq" id="WP_310094497.1">
    <property type="nucleotide sequence ID" value="NZ_JAVDTT010000003.1"/>
</dbReference>
<protein>
    <submittedName>
        <fullName evidence="2">Uncharacterized protein</fullName>
    </submittedName>
</protein>
<evidence type="ECO:0000256" key="1">
    <source>
        <dbReference type="SAM" id="Phobius"/>
    </source>
</evidence>
<gene>
    <name evidence="2" type="ORF">J2W94_002757</name>
</gene>
<keyword evidence="1" id="KW-0472">Membrane</keyword>
<keyword evidence="3" id="KW-1185">Reference proteome</keyword>
<organism evidence="2 3">
    <name type="scientific">Pseudoxanthomonas sacheonensis</name>
    <dbReference type="NCBI Taxonomy" id="443615"/>
    <lineage>
        <taxon>Bacteria</taxon>
        <taxon>Pseudomonadati</taxon>
        <taxon>Pseudomonadota</taxon>
        <taxon>Gammaproteobacteria</taxon>
        <taxon>Lysobacterales</taxon>
        <taxon>Lysobacteraceae</taxon>
        <taxon>Pseudoxanthomonas</taxon>
    </lineage>
</organism>
<proteinExistence type="predicted"/>
<feature type="transmembrane region" description="Helical" evidence="1">
    <location>
        <begin position="108"/>
        <end position="129"/>
    </location>
</feature>
<dbReference type="Proteomes" id="UP001254759">
    <property type="component" value="Unassembled WGS sequence"/>
</dbReference>
<evidence type="ECO:0000313" key="2">
    <source>
        <dbReference type="EMBL" id="MDR6842463.1"/>
    </source>
</evidence>
<sequence>MLRSVSGVIAGVLVMWLVVAGIEFASHVIFPPPAGLDPMQPADLEKILAASPAAALAMVVAAWTLGAFAGGWIAAKIASHPRVAAILVALAVMGGVAGMIAMMPHHPVWMSTLGLLLPIPAALLAARLARPRMPPLLKAA</sequence>
<accession>A0ABU1RUK9</accession>
<feature type="transmembrane region" description="Helical" evidence="1">
    <location>
        <begin position="50"/>
        <end position="75"/>
    </location>
</feature>